<dbReference type="SUPFAM" id="SSF46689">
    <property type="entry name" value="Homeodomain-like"/>
    <property type="match status" value="1"/>
</dbReference>
<dbReference type="Pfam" id="PF12833">
    <property type="entry name" value="HTH_18"/>
    <property type="match status" value="1"/>
</dbReference>
<evidence type="ECO:0000256" key="3">
    <source>
        <dbReference type="ARBA" id="ARBA00023163"/>
    </source>
</evidence>
<dbReference type="Proteomes" id="UP000185841">
    <property type="component" value="Unassembled WGS sequence"/>
</dbReference>
<evidence type="ECO:0000256" key="2">
    <source>
        <dbReference type="ARBA" id="ARBA00023125"/>
    </source>
</evidence>
<dbReference type="InterPro" id="IPR032687">
    <property type="entry name" value="AraC-type_N"/>
</dbReference>
<keyword evidence="1" id="KW-0805">Transcription regulation</keyword>
<protein>
    <submittedName>
        <fullName evidence="5">Transcriptional regulator, AraC family</fullName>
    </submittedName>
</protein>
<dbReference type="PANTHER" id="PTHR47894">
    <property type="entry name" value="HTH-TYPE TRANSCRIPTIONAL REGULATOR GADX"/>
    <property type="match status" value="1"/>
</dbReference>
<proteinExistence type="predicted"/>
<dbReference type="InterPro" id="IPR018060">
    <property type="entry name" value="HTH_AraC"/>
</dbReference>
<dbReference type="GO" id="GO:0003700">
    <property type="term" value="F:DNA-binding transcription factor activity"/>
    <property type="evidence" value="ECO:0007669"/>
    <property type="project" value="InterPro"/>
</dbReference>
<gene>
    <name evidence="5" type="ORF">SAMN05878282_10676</name>
</gene>
<dbReference type="RefSeq" id="WP_076427270.1">
    <property type="nucleotide sequence ID" value="NZ_FTMP01000006.1"/>
</dbReference>
<dbReference type="SMART" id="SM00342">
    <property type="entry name" value="HTH_ARAC"/>
    <property type="match status" value="1"/>
</dbReference>
<keyword evidence="3" id="KW-0804">Transcription</keyword>
<organism evidence="5 6">
    <name type="scientific">Aquipseudomonas alcaligenes</name>
    <name type="common">Pseudomonas alcaligenes</name>
    <dbReference type="NCBI Taxonomy" id="43263"/>
    <lineage>
        <taxon>Bacteria</taxon>
        <taxon>Pseudomonadati</taxon>
        <taxon>Pseudomonadota</taxon>
        <taxon>Gammaproteobacteria</taxon>
        <taxon>Pseudomonadales</taxon>
        <taxon>Pseudomonadaceae</taxon>
        <taxon>Aquipseudomonas</taxon>
    </lineage>
</organism>
<dbReference type="GO" id="GO:0005829">
    <property type="term" value="C:cytosol"/>
    <property type="evidence" value="ECO:0007669"/>
    <property type="project" value="TreeGrafter"/>
</dbReference>
<reference evidence="5 6" key="1">
    <citation type="submission" date="2017-01" db="EMBL/GenBank/DDBJ databases">
        <authorList>
            <person name="Mah S.A."/>
            <person name="Swanson W.J."/>
            <person name="Moy G.W."/>
            <person name="Vacquier V.D."/>
        </authorList>
    </citation>
    <scope>NUCLEOTIDE SEQUENCE [LARGE SCALE GENOMIC DNA]</scope>
    <source>
        <strain evidence="5 6">RU36E</strain>
    </source>
</reference>
<dbReference type="PROSITE" id="PS01124">
    <property type="entry name" value="HTH_ARAC_FAMILY_2"/>
    <property type="match status" value="1"/>
</dbReference>
<evidence type="ECO:0000256" key="1">
    <source>
        <dbReference type="ARBA" id="ARBA00023015"/>
    </source>
</evidence>
<dbReference type="Gene3D" id="1.10.10.60">
    <property type="entry name" value="Homeodomain-like"/>
    <property type="match status" value="1"/>
</dbReference>
<evidence type="ECO:0000313" key="5">
    <source>
        <dbReference type="EMBL" id="SIQ63744.1"/>
    </source>
</evidence>
<keyword evidence="2" id="KW-0238">DNA-binding</keyword>
<dbReference type="PANTHER" id="PTHR47894:SF1">
    <property type="entry name" value="HTH-TYPE TRANSCRIPTIONAL REGULATOR VQSM"/>
    <property type="match status" value="1"/>
</dbReference>
<dbReference type="GO" id="GO:0000976">
    <property type="term" value="F:transcription cis-regulatory region binding"/>
    <property type="evidence" value="ECO:0007669"/>
    <property type="project" value="TreeGrafter"/>
</dbReference>
<evidence type="ECO:0000313" key="6">
    <source>
        <dbReference type="Proteomes" id="UP000185841"/>
    </source>
</evidence>
<sequence length="336" mass="37290">MSVLPEERVLTTLHTVALAVQSLQRTGVAADAVLAGSGIATAELESPTRLINHAQELRVLANALAASADPALGLLLGKRMHVSAYGMLGYTLLASRNLGEALRLAIAHPALLGTYFRLDLQPFGDEVRLSASGYRYDPALSLFNTELCLASMLTVVQDLLGESVRPRRLLLAYPAPAHAASYSEKLGCPVEFNAECNALCFNPTLLERPLPLADPVSYQHGLQQCMQLEAQLHNRHDLRDLIRQQLSVDLAECSSLERVATRLHRSERTLRRHLQQLNTSFQHLLDEVRYDKARQLLLNTDLPIYLIAEQLGYSETASFRHAFQRWSGLAPSELRR</sequence>
<feature type="domain" description="HTH araC/xylS-type" evidence="4">
    <location>
        <begin position="240"/>
        <end position="336"/>
    </location>
</feature>
<dbReference type="AlphaFoldDB" id="A0A1N6UDS9"/>
<name>A0A1N6UDS9_AQUAC</name>
<dbReference type="InterPro" id="IPR009057">
    <property type="entry name" value="Homeodomain-like_sf"/>
</dbReference>
<dbReference type="Pfam" id="PF12625">
    <property type="entry name" value="Arabinose_bd"/>
    <property type="match status" value="1"/>
</dbReference>
<dbReference type="EMBL" id="FTMP01000006">
    <property type="protein sequence ID" value="SIQ63744.1"/>
    <property type="molecule type" value="Genomic_DNA"/>
</dbReference>
<accession>A0A1N6UDS9</accession>
<evidence type="ECO:0000259" key="4">
    <source>
        <dbReference type="PROSITE" id="PS01124"/>
    </source>
</evidence>